<keyword evidence="2" id="KW-0472">Membrane</keyword>
<dbReference type="Proteomes" id="UP000275267">
    <property type="component" value="Unassembled WGS sequence"/>
</dbReference>
<proteinExistence type="predicted"/>
<reference evidence="4" key="1">
    <citation type="journal article" date="2019" name="Nat. Commun.">
        <title>The genome of broomcorn millet.</title>
        <authorList>
            <person name="Zou C."/>
            <person name="Miki D."/>
            <person name="Li D."/>
            <person name="Tang Q."/>
            <person name="Xiao L."/>
            <person name="Rajput S."/>
            <person name="Deng P."/>
            <person name="Jia W."/>
            <person name="Huang R."/>
            <person name="Zhang M."/>
            <person name="Sun Y."/>
            <person name="Hu J."/>
            <person name="Fu X."/>
            <person name="Schnable P.S."/>
            <person name="Li F."/>
            <person name="Zhang H."/>
            <person name="Feng B."/>
            <person name="Zhu X."/>
            <person name="Liu R."/>
            <person name="Schnable J.C."/>
            <person name="Zhu J.-K."/>
            <person name="Zhang H."/>
        </authorList>
    </citation>
    <scope>NUCLEOTIDE SEQUENCE [LARGE SCALE GENOMIC DNA]</scope>
</reference>
<feature type="transmembrane region" description="Helical" evidence="2">
    <location>
        <begin position="93"/>
        <end position="116"/>
    </location>
</feature>
<gene>
    <name evidence="3" type="ORF">C2845_PM07G36920</name>
</gene>
<accession>A0A3L6SRI4</accession>
<dbReference type="PANTHER" id="PTHR46610">
    <property type="entry name" value="OS05G0181300 PROTEIN"/>
    <property type="match status" value="1"/>
</dbReference>
<feature type="compositionally biased region" description="Low complexity" evidence="1">
    <location>
        <begin position="31"/>
        <end position="40"/>
    </location>
</feature>
<feature type="transmembrane region" description="Helical" evidence="2">
    <location>
        <begin position="69"/>
        <end position="87"/>
    </location>
</feature>
<dbReference type="InterPro" id="IPR045501">
    <property type="entry name" value="DUF6490"/>
</dbReference>
<keyword evidence="2" id="KW-1133">Transmembrane helix</keyword>
<evidence type="ECO:0000256" key="2">
    <source>
        <dbReference type="SAM" id="Phobius"/>
    </source>
</evidence>
<keyword evidence="2" id="KW-0812">Transmembrane</keyword>
<protein>
    <submittedName>
        <fullName evidence="3">Uncharacterized protein</fullName>
    </submittedName>
</protein>
<evidence type="ECO:0000313" key="3">
    <source>
        <dbReference type="EMBL" id="RLN24334.1"/>
    </source>
</evidence>
<evidence type="ECO:0000313" key="4">
    <source>
        <dbReference type="Proteomes" id="UP000275267"/>
    </source>
</evidence>
<name>A0A3L6SRI4_PANMI</name>
<comment type="caution">
    <text evidence="3">The sequence shown here is derived from an EMBL/GenBank/DDBJ whole genome shotgun (WGS) entry which is preliminary data.</text>
</comment>
<dbReference type="OrthoDB" id="683097at2759"/>
<organism evidence="3 4">
    <name type="scientific">Panicum miliaceum</name>
    <name type="common">Proso millet</name>
    <name type="synonym">Broomcorn millet</name>
    <dbReference type="NCBI Taxonomy" id="4540"/>
    <lineage>
        <taxon>Eukaryota</taxon>
        <taxon>Viridiplantae</taxon>
        <taxon>Streptophyta</taxon>
        <taxon>Embryophyta</taxon>
        <taxon>Tracheophyta</taxon>
        <taxon>Spermatophyta</taxon>
        <taxon>Magnoliopsida</taxon>
        <taxon>Liliopsida</taxon>
        <taxon>Poales</taxon>
        <taxon>Poaceae</taxon>
        <taxon>PACMAD clade</taxon>
        <taxon>Panicoideae</taxon>
        <taxon>Panicodae</taxon>
        <taxon>Paniceae</taxon>
        <taxon>Panicinae</taxon>
        <taxon>Panicum</taxon>
        <taxon>Panicum sect. Panicum</taxon>
    </lineage>
</organism>
<evidence type="ECO:0000256" key="1">
    <source>
        <dbReference type="SAM" id="MobiDB-lite"/>
    </source>
</evidence>
<dbReference type="EMBL" id="PQIB02000004">
    <property type="protein sequence ID" value="RLN24334.1"/>
    <property type="molecule type" value="Genomic_DNA"/>
</dbReference>
<sequence length="120" mass="12799">MPPSIHGFRDLRRRGKAATGAGPDAAPVGMARPGRLRAQPRPAPRRHRQLRGRGVPRAAGEVQRQRVRLAVRAVLVALSATFASRVAEAMPLLALKLAVWGVTAVFLGLGFCLLFCSGDA</sequence>
<dbReference type="PANTHER" id="PTHR46610:SF18">
    <property type="entry name" value="OS01G0183850 PROTEIN"/>
    <property type="match status" value="1"/>
</dbReference>
<keyword evidence="4" id="KW-1185">Reference proteome</keyword>
<feature type="region of interest" description="Disordered" evidence="1">
    <location>
        <begin position="1"/>
        <end position="59"/>
    </location>
</feature>
<dbReference type="AlphaFoldDB" id="A0A3L6SRI4"/>